<name>A0A521F3Q6_9BACL</name>
<keyword evidence="3" id="KW-0533">Nickel</keyword>
<dbReference type="InterPro" id="IPR036259">
    <property type="entry name" value="MFS_trans_sf"/>
</dbReference>
<feature type="transmembrane region" description="Helical" evidence="7">
    <location>
        <begin position="172"/>
        <end position="195"/>
    </location>
</feature>
<dbReference type="GO" id="GO:0012505">
    <property type="term" value="C:endomembrane system"/>
    <property type="evidence" value="ECO:0007669"/>
    <property type="project" value="UniProtKB-SubCell"/>
</dbReference>
<keyword evidence="9" id="KW-1185">Reference proteome</keyword>
<sequence length="235" mass="25587">MELLTLVILVILLGMRHGMDADHVAAIADMVGSENQRKKQVSLGMMYAFGHGIIVFIVGLITIFIGIKLPAFVQNFLEFCVSLTLLVLGAIILRSLFQNRKDYQLKSRLKIVSEFILKRVKNTRKEGATHSPMVFGTIGAFIVGMIHGIGVESPSQIAIITNVAGLDNITAATIQLILFVLGLLVSTVLITFLLSWGFIKAKFKERLYIILGSATGIFSIVLGLSMLAEIVKGGI</sequence>
<dbReference type="AlphaFoldDB" id="A0A521F3Q6"/>
<dbReference type="PANTHER" id="PTHR33876">
    <property type="entry name" value="UNNAMED PRODUCT"/>
    <property type="match status" value="1"/>
</dbReference>
<dbReference type="InterPro" id="IPR011541">
    <property type="entry name" value="Ni/Co_transpt_high_affinity"/>
</dbReference>
<keyword evidence="6 7" id="KW-0472">Membrane</keyword>
<evidence type="ECO:0000313" key="9">
    <source>
        <dbReference type="Proteomes" id="UP000315636"/>
    </source>
</evidence>
<feature type="transmembrane region" description="Helical" evidence="7">
    <location>
        <begin position="79"/>
        <end position="97"/>
    </location>
</feature>
<keyword evidence="2 7" id="KW-0813">Transport</keyword>
<evidence type="ECO:0000256" key="4">
    <source>
        <dbReference type="ARBA" id="ARBA00022692"/>
    </source>
</evidence>
<dbReference type="Pfam" id="PF03824">
    <property type="entry name" value="NicO"/>
    <property type="match status" value="1"/>
</dbReference>
<gene>
    <name evidence="8" type="ORF">SAMN06264849_11274</name>
</gene>
<comment type="caution">
    <text evidence="7">Lacks conserved residue(s) required for the propagation of feature annotation.</text>
</comment>
<evidence type="ECO:0000256" key="6">
    <source>
        <dbReference type="ARBA" id="ARBA00023136"/>
    </source>
</evidence>
<feature type="transmembrane region" description="Helical" evidence="7">
    <location>
        <begin position="45"/>
        <end position="67"/>
    </location>
</feature>
<proteinExistence type="inferred from homology"/>
<dbReference type="GO" id="GO:0015099">
    <property type="term" value="F:nickel cation transmembrane transporter activity"/>
    <property type="evidence" value="ECO:0007669"/>
    <property type="project" value="UniProtKB-UniRule"/>
</dbReference>
<evidence type="ECO:0000313" key="8">
    <source>
        <dbReference type="EMBL" id="SMO90676.1"/>
    </source>
</evidence>
<evidence type="ECO:0000256" key="7">
    <source>
        <dbReference type="RuleBase" id="RU362101"/>
    </source>
</evidence>
<reference evidence="8 9" key="1">
    <citation type="submission" date="2017-05" db="EMBL/GenBank/DDBJ databases">
        <authorList>
            <person name="Varghese N."/>
            <person name="Submissions S."/>
        </authorList>
    </citation>
    <scope>NUCLEOTIDE SEQUENCE [LARGE SCALE GENOMIC DNA]</scope>
    <source>
        <strain evidence="8 9">DSM 45474</strain>
    </source>
</reference>
<evidence type="ECO:0000256" key="3">
    <source>
        <dbReference type="ARBA" id="ARBA00022596"/>
    </source>
</evidence>
<dbReference type="GO" id="GO:0005886">
    <property type="term" value="C:plasma membrane"/>
    <property type="evidence" value="ECO:0007669"/>
    <property type="project" value="UniProtKB-SubCell"/>
</dbReference>
<evidence type="ECO:0000256" key="5">
    <source>
        <dbReference type="ARBA" id="ARBA00022989"/>
    </source>
</evidence>
<dbReference type="EMBL" id="FXTI01000012">
    <property type="protein sequence ID" value="SMO90676.1"/>
    <property type="molecule type" value="Genomic_DNA"/>
</dbReference>
<dbReference type="SUPFAM" id="SSF103473">
    <property type="entry name" value="MFS general substrate transporter"/>
    <property type="match status" value="1"/>
</dbReference>
<feature type="transmembrane region" description="Helical" evidence="7">
    <location>
        <begin position="207"/>
        <end position="228"/>
    </location>
</feature>
<comment type="similarity">
    <text evidence="7">Belongs to the NiCoT transporter (TC 2.A.52) family.</text>
</comment>
<evidence type="ECO:0000256" key="1">
    <source>
        <dbReference type="ARBA" id="ARBA00004127"/>
    </source>
</evidence>
<keyword evidence="4 7" id="KW-0812">Transmembrane</keyword>
<protein>
    <recommendedName>
        <fullName evidence="7">Nickel/cobalt efflux system</fullName>
    </recommendedName>
</protein>
<dbReference type="Proteomes" id="UP000315636">
    <property type="component" value="Unassembled WGS sequence"/>
</dbReference>
<accession>A0A521F3Q6</accession>
<dbReference type="InterPro" id="IPR052776">
    <property type="entry name" value="Chloro_ReproSupport/MetalTrans"/>
</dbReference>
<comment type="subcellular location">
    <subcellularLocation>
        <location evidence="7">Cell membrane</location>
        <topology evidence="7">Multi-pass membrane protein</topology>
    </subcellularLocation>
    <subcellularLocation>
        <location evidence="1">Endomembrane system</location>
        <topology evidence="1">Multi-pass membrane protein</topology>
    </subcellularLocation>
</comment>
<evidence type="ECO:0000256" key="2">
    <source>
        <dbReference type="ARBA" id="ARBA00022448"/>
    </source>
</evidence>
<organism evidence="8 9">
    <name type="scientific">Melghirimyces algeriensis</name>
    <dbReference type="NCBI Taxonomy" id="910412"/>
    <lineage>
        <taxon>Bacteria</taxon>
        <taxon>Bacillati</taxon>
        <taxon>Bacillota</taxon>
        <taxon>Bacilli</taxon>
        <taxon>Bacillales</taxon>
        <taxon>Thermoactinomycetaceae</taxon>
        <taxon>Melghirimyces</taxon>
    </lineage>
</organism>
<dbReference type="PANTHER" id="PTHR33876:SF4">
    <property type="entry name" value="CHLOROPLAST PROTEIN FOR GROWTH AND FERTILITY 2"/>
    <property type="match status" value="1"/>
</dbReference>
<keyword evidence="5 7" id="KW-1133">Transmembrane helix</keyword>
<dbReference type="RefSeq" id="WP_246064976.1">
    <property type="nucleotide sequence ID" value="NZ_FXTI01000012.1"/>
</dbReference>